<dbReference type="GO" id="GO:0099104">
    <property type="term" value="F:potassium channel activator activity"/>
    <property type="evidence" value="ECO:0007669"/>
    <property type="project" value="TreeGrafter"/>
</dbReference>
<dbReference type="GO" id="GO:0008076">
    <property type="term" value="C:voltage-gated potassium channel complex"/>
    <property type="evidence" value="ECO:0007669"/>
    <property type="project" value="TreeGrafter"/>
</dbReference>
<sequence length="328" mass="37741">MVYCKVAVLIFCVSSFFVPTEEICKDESSCVERKTHGLWSADCYNRNIREFPSCLRSDVKVIDLSYNRLRKITREDLSKYTNLQFLYLSDNLLSRLEDSTFQDMDILISLDLSLNDISALPPDIFQLPSLKKLYLGQNPNMNIIESIKKASPISSPLEAIDISFNGLKTLPNLGIMPHLLLYNITGNKAINMKVEDIAGLCNLKTLVNNFTTVHFDNPCDCWNIQSWLQERKVNFAKMTCEIQEQDCPYNIPKEDMQLYQECKSKQSELKTKSLFMKIGIPVAVVAVVLSLLLIYFLYKRRKQRRLRLENNDSQNHVIGGRVEDDCLL</sequence>
<gene>
    <name evidence="15" type="ORF">ILUMI_01934</name>
</gene>
<evidence type="ECO:0000256" key="9">
    <source>
        <dbReference type="ARBA" id="ARBA00023065"/>
    </source>
</evidence>
<feature type="transmembrane region" description="Helical" evidence="13">
    <location>
        <begin position="274"/>
        <end position="298"/>
    </location>
</feature>
<dbReference type="Proteomes" id="UP000801492">
    <property type="component" value="Unassembled WGS sequence"/>
</dbReference>
<keyword evidence="5 13" id="KW-0812">Transmembrane</keyword>
<keyword evidence="7" id="KW-0677">Repeat</keyword>
<keyword evidence="8 13" id="KW-1133">Transmembrane helix</keyword>
<name>A0A8K0DDM3_IGNLU</name>
<feature type="signal peptide" evidence="14">
    <location>
        <begin position="1"/>
        <end position="20"/>
    </location>
</feature>
<feature type="chain" id="PRO_5035421070" evidence="14">
    <location>
        <begin position="21"/>
        <end position="328"/>
    </location>
</feature>
<keyword evidence="3" id="KW-1003">Cell membrane</keyword>
<keyword evidence="9" id="KW-0406">Ion transport</keyword>
<evidence type="ECO:0000256" key="13">
    <source>
        <dbReference type="SAM" id="Phobius"/>
    </source>
</evidence>
<evidence type="ECO:0000313" key="15">
    <source>
        <dbReference type="EMBL" id="KAF2904238.1"/>
    </source>
</evidence>
<dbReference type="InterPro" id="IPR003591">
    <property type="entry name" value="Leu-rich_rpt_typical-subtyp"/>
</dbReference>
<dbReference type="PANTHER" id="PTHR46473:SF26">
    <property type="entry name" value="LRRNT DOMAIN-CONTAINING PROTEIN"/>
    <property type="match status" value="1"/>
</dbReference>
<evidence type="ECO:0000256" key="2">
    <source>
        <dbReference type="ARBA" id="ARBA00022448"/>
    </source>
</evidence>
<dbReference type="InterPro" id="IPR001611">
    <property type="entry name" value="Leu-rich_rpt"/>
</dbReference>
<dbReference type="OrthoDB" id="694479at2759"/>
<dbReference type="GO" id="GO:0044325">
    <property type="term" value="F:transmembrane transporter binding"/>
    <property type="evidence" value="ECO:0007669"/>
    <property type="project" value="TreeGrafter"/>
</dbReference>
<evidence type="ECO:0000256" key="6">
    <source>
        <dbReference type="ARBA" id="ARBA00022729"/>
    </source>
</evidence>
<evidence type="ECO:0000256" key="14">
    <source>
        <dbReference type="SAM" id="SignalP"/>
    </source>
</evidence>
<dbReference type="GO" id="GO:0005249">
    <property type="term" value="F:voltage-gated potassium channel activity"/>
    <property type="evidence" value="ECO:0007669"/>
    <property type="project" value="TreeGrafter"/>
</dbReference>
<keyword evidence="16" id="KW-1185">Reference proteome</keyword>
<reference evidence="15" key="1">
    <citation type="submission" date="2019-08" db="EMBL/GenBank/DDBJ databases">
        <title>The genome of the North American firefly Photinus pyralis.</title>
        <authorList>
            <consortium name="Photinus pyralis genome working group"/>
            <person name="Fallon T.R."/>
            <person name="Sander Lower S.E."/>
            <person name="Weng J.-K."/>
        </authorList>
    </citation>
    <scope>NUCLEOTIDE SEQUENCE</scope>
    <source>
        <strain evidence="15">TRF0915ILg1</strain>
        <tissue evidence="15">Whole body</tissue>
    </source>
</reference>
<dbReference type="Gene3D" id="3.80.10.10">
    <property type="entry name" value="Ribonuclease Inhibitor"/>
    <property type="match status" value="1"/>
</dbReference>
<keyword evidence="2" id="KW-0813">Transport</keyword>
<dbReference type="InterPro" id="IPR051432">
    <property type="entry name" value="KCNMA1_auxiliary"/>
</dbReference>
<evidence type="ECO:0000256" key="5">
    <source>
        <dbReference type="ARBA" id="ARBA00022692"/>
    </source>
</evidence>
<comment type="caution">
    <text evidence="15">The sequence shown here is derived from an EMBL/GenBank/DDBJ whole genome shotgun (WGS) entry which is preliminary data.</text>
</comment>
<evidence type="ECO:0000256" key="10">
    <source>
        <dbReference type="ARBA" id="ARBA00023136"/>
    </source>
</evidence>
<protein>
    <submittedName>
        <fullName evidence="15">Uncharacterized protein</fullName>
    </submittedName>
</protein>
<evidence type="ECO:0000313" key="16">
    <source>
        <dbReference type="Proteomes" id="UP000801492"/>
    </source>
</evidence>
<dbReference type="PROSITE" id="PS51450">
    <property type="entry name" value="LRR"/>
    <property type="match status" value="1"/>
</dbReference>
<accession>A0A8K0DDM3</accession>
<dbReference type="InterPro" id="IPR032675">
    <property type="entry name" value="LRR_dom_sf"/>
</dbReference>
<dbReference type="SMART" id="SM00369">
    <property type="entry name" value="LRR_TYP"/>
    <property type="match status" value="2"/>
</dbReference>
<evidence type="ECO:0000256" key="8">
    <source>
        <dbReference type="ARBA" id="ARBA00022989"/>
    </source>
</evidence>
<keyword evidence="12" id="KW-0407">Ion channel</keyword>
<dbReference type="PANTHER" id="PTHR46473">
    <property type="entry name" value="GH08155P"/>
    <property type="match status" value="1"/>
</dbReference>
<organism evidence="15 16">
    <name type="scientific">Ignelater luminosus</name>
    <name type="common">Cucubano</name>
    <name type="synonym">Pyrophorus luminosus</name>
    <dbReference type="NCBI Taxonomy" id="2038154"/>
    <lineage>
        <taxon>Eukaryota</taxon>
        <taxon>Metazoa</taxon>
        <taxon>Ecdysozoa</taxon>
        <taxon>Arthropoda</taxon>
        <taxon>Hexapoda</taxon>
        <taxon>Insecta</taxon>
        <taxon>Pterygota</taxon>
        <taxon>Neoptera</taxon>
        <taxon>Endopterygota</taxon>
        <taxon>Coleoptera</taxon>
        <taxon>Polyphaga</taxon>
        <taxon>Elateriformia</taxon>
        <taxon>Elateroidea</taxon>
        <taxon>Elateridae</taxon>
        <taxon>Agrypninae</taxon>
        <taxon>Pyrophorini</taxon>
        <taxon>Ignelater</taxon>
    </lineage>
</organism>
<keyword evidence="6 14" id="KW-0732">Signal</keyword>
<keyword evidence="11" id="KW-1015">Disulfide bond</keyword>
<evidence type="ECO:0000256" key="11">
    <source>
        <dbReference type="ARBA" id="ARBA00023157"/>
    </source>
</evidence>
<evidence type="ECO:0000256" key="1">
    <source>
        <dbReference type="ARBA" id="ARBA00004162"/>
    </source>
</evidence>
<dbReference type="EMBL" id="VTPC01000812">
    <property type="protein sequence ID" value="KAF2904238.1"/>
    <property type="molecule type" value="Genomic_DNA"/>
</dbReference>
<evidence type="ECO:0000256" key="12">
    <source>
        <dbReference type="ARBA" id="ARBA00023303"/>
    </source>
</evidence>
<keyword evidence="10 13" id="KW-0472">Membrane</keyword>
<dbReference type="SUPFAM" id="SSF52058">
    <property type="entry name" value="L domain-like"/>
    <property type="match status" value="1"/>
</dbReference>
<comment type="subcellular location">
    <subcellularLocation>
        <location evidence="1">Cell membrane</location>
        <topology evidence="1">Single-pass membrane protein</topology>
    </subcellularLocation>
</comment>
<keyword evidence="4" id="KW-0433">Leucine-rich repeat</keyword>
<proteinExistence type="predicted"/>
<evidence type="ECO:0000256" key="3">
    <source>
        <dbReference type="ARBA" id="ARBA00022475"/>
    </source>
</evidence>
<dbReference type="Pfam" id="PF13855">
    <property type="entry name" value="LRR_8"/>
    <property type="match status" value="1"/>
</dbReference>
<evidence type="ECO:0000256" key="7">
    <source>
        <dbReference type="ARBA" id="ARBA00022737"/>
    </source>
</evidence>
<evidence type="ECO:0000256" key="4">
    <source>
        <dbReference type="ARBA" id="ARBA00022614"/>
    </source>
</evidence>
<dbReference type="AlphaFoldDB" id="A0A8K0DDM3"/>